<evidence type="ECO:0000313" key="6">
    <source>
        <dbReference type="Proteomes" id="UP000195569"/>
    </source>
</evidence>
<evidence type="ECO:0000313" key="5">
    <source>
        <dbReference type="EMBL" id="SIT51326.1"/>
    </source>
</evidence>
<dbReference type="RefSeq" id="WP_087739820.1">
    <property type="nucleotide sequence ID" value="NZ_CYGY02000115.1"/>
</dbReference>
<dbReference type="OrthoDB" id="9799921at2"/>
<sequence>MSSSPPPTIGNRVTMTVGGQDVQTLRDILPTRPGLEVLFVAKTPAPVSVATGHYFQGAQGKMFWNRLKEYGLFKPTTQFEDDSLLDHSFGITDIVKVPRAYGNEPSPDEYAAGMDRILELIRVHHPRVVVFVYKRVLDNLLRCRFGVREKSVYGFNAGLTVHFSGAGVFAFPLPGTPCNAAQAVVAMRALAEAVGRR</sequence>
<dbReference type="GO" id="GO:0004844">
    <property type="term" value="F:uracil DNA N-glycosylase activity"/>
    <property type="evidence" value="ECO:0007669"/>
    <property type="project" value="TreeGrafter"/>
</dbReference>
<keyword evidence="1" id="KW-0227">DNA damage</keyword>
<keyword evidence="3" id="KW-0234">DNA repair</keyword>
<evidence type="ECO:0000259" key="4">
    <source>
        <dbReference type="Pfam" id="PF03167"/>
    </source>
</evidence>
<dbReference type="GO" id="GO:0006285">
    <property type="term" value="P:base-excision repair, AP site formation"/>
    <property type="evidence" value="ECO:0007669"/>
    <property type="project" value="InterPro"/>
</dbReference>
<dbReference type="PANTHER" id="PTHR12159">
    <property type="entry name" value="G/T AND G/U MISMATCH-SPECIFIC DNA GLYCOSYLASE"/>
    <property type="match status" value="1"/>
</dbReference>
<evidence type="ECO:0000256" key="1">
    <source>
        <dbReference type="ARBA" id="ARBA00022763"/>
    </source>
</evidence>
<dbReference type="AlphaFoldDB" id="A0A1N7SV33"/>
<evidence type="ECO:0000256" key="3">
    <source>
        <dbReference type="ARBA" id="ARBA00023204"/>
    </source>
</evidence>
<reference evidence="5" key="1">
    <citation type="submission" date="2016-12" db="EMBL/GenBank/DDBJ databases">
        <authorList>
            <person name="Moulin L."/>
        </authorList>
    </citation>
    <scope>NUCLEOTIDE SEQUENCE [LARGE SCALE GENOMIC DNA]</scope>
    <source>
        <strain evidence="5">STM 7183</strain>
    </source>
</reference>
<dbReference type="InterPro" id="IPR015637">
    <property type="entry name" value="MUG/TDG"/>
</dbReference>
<accession>A0A1N7SV33</accession>
<keyword evidence="2" id="KW-0378">Hydrolase</keyword>
<dbReference type="GO" id="GO:0008263">
    <property type="term" value="F:pyrimidine-specific mismatch base pair DNA N-glycosylase activity"/>
    <property type="evidence" value="ECO:0007669"/>
    <property type="project" value="TreeGrafter"/>
</dbReference>
<dbReference type="PANTHER" id="PTHR12159:SF9">
    <property type="entry name" value="G_T MISMATCH-SPECIFIC THYMINE DNA GLYCOSYLASE"/>
    <property type="match status" value="1"/>
</dbReference>
<comment type="caution">
    <text evidence="5">The sequence shown here is derived from an EMBL/GenBank/DDBJ whole genome shotgun (WGS) entry which is preliminary data.</text>
</comment>
<gene>
    <name evidence="5" type="ORF">BN2476_1150040</name>
</gene>
<proteinExistence type="predicted"/>
<dbReference type="Gene3D" id="3.40.470.10">
    <property type="entry name" value="Uracil-DNA glycosylase-like domain"/>
    <property type="match status" value="1"/>
</dbReference>
<evidence type="ECO:0000256" key="2">
    <source>
        <dbReference type="ARBA" id="ARBA00022801"/>
    </source>
</evidence>
<dbReference type="EMBL" id="CYGY02000115">
    <property type="protein sequence ID" value="SIT51326.1"/>
    <property type="molecule type" value="Genomic_DNA"/>
</dbReference>
<dbReference type="InterPro" id="IPR036895">
    <property type="entry name" value="Uracil-DNA_glycosylase-like_sf"/>
</dbReference>
<dbReference type="SUPFAM" id="SSF52141">
    <property type="entry name" value="Uracil-DNA glycosylase-like"/>
    <property type="match status" value="1"/>
</dbReference>
<dbReference type="InterPro" id="IPR005122">
    <property type="entry name" value="Uracil-DNA_glycosylase-like"/>
</dbReference>
<organism evidence="5 6">
    <name type="scientific">Paraburkholderia piptadeniae</name>
    <dbReference type="NCBI Taxonomy" id="1701573"/>
    <lineage>
        <taxon>Bacteria</taxon>
        <taxon>Pseudomonadati</taxon>
        <taxon>Pseudomonadota</taxon>
        <taxon>Betaproteobacteria</taxon>
        <taxon>Burkholderiales</taxon>
        <taxon>Burkholderiaceae</taxon>
        <taxon>Paraburkholderia</taxon>
    </lineage>
</organism>
<name>A0A1N7SV33_9BURK</name>
<dbReference type="Proteomes" id="UP000195569">
    <property type="component" value="Unassembled WGS sequence"/>
</dbReference>
<keyword evidence="6" id="KW-1185">Reference proteome</keyword>
<feature type="domain" description="Uracil-DNA glycosylase-like" evidence="4">
    <location>
        <begin position="33"/>
        <end position="140"/>
    </location>
</feature>
<dbReference type="Pfam" id="PF03167">
    <property type="entry name" value="UDG"/>
    <property type="match status" value="1"/>
</dbReference>
<protein>
    <recommendedName>
        <fullName evidence="4">Uracil-DNA glycosylase-like domain-containing protein</fullName>
    </recommendedName>
</protein>